<sequence>MRQVRVPVRPGTGSPLGGRQSGPQICFRIQYIIDVIAWSGLMPIIQSASALINRGEELLVPGAAPNSADEAQRCAEAESPCGVSIIVPTRNRPALLARALQSILSQSYRAFEVIVIDDSSTADVRQAYAQLWDQLDPRFILRCVGEAGGAPLGPSVTRNLGIAAASGTIVTFCDDDDFWTDDGHLETAAATFAARPSLDMYIANQTAVSTNGAVVMAEWLPGLVGIMRGKERADRQGYLVTVAELTRGGGFAQLNILALRTTTARAIGGFWTRTTYEEDRDFYWRAADAAREICFNPTIIGQHNIPDHSRQSNLSSSFSQVERWSISVLVSQHIAINTRDHAIKALCLGYEGDIWRHLSLHFSEQGNHTMALQYARRALAARASIKWTGYTILLMVRSILRRLTP</sequence>
<dbReference type="InterPro" id="IPR050834">
    <property type="entry name" value="Glycosyltransf_2"/>
</dbReference>
<dbReference type="AlphaFoldDB" id="A0A1I7GE66"/>
<dbReference type="Gene3D" id="3.90.550.10">
    <property type="entry name" value="Spore Coat Polysaccharide Biosynthesis Protein SpsA, Chain A"/>
    <property type="match status" value="1"/>
</dbReference>
<evidence type="ECO:0000313" key="6">
    <source>
        <dbReference type="Proteomes" id="UP000199391"/>
    </source>
</evidence>
<gene>
    <name evidence="5" type="ORF">SAMN05216552_1003265</name>
</gene>
<organism evidence="5 6">
    <name type="scientific">Pseudoduganella namucuonensis</name>
    <dbReference type="NCBI Taxonomy" id="1035707"/>
    <lineage>
        <taxon>Bacteria</taxon>
        <taxon>Pseudomonadati</taxon>
        <taxon>Pseudomonadota</taxon>
        <taxon>Betaproteobacteria</taxon>
        <taxon>Burkholderiales</taxon>
        <taxon>Oxalobacteraceae</taxon>
        <taxon>Telluria group</taxon>
        <taxon>Pseudoduganella</taxon>
    </lineage>
</organism>
<dbReference type="InterPro" id="IPR001173">
    <property type="entry name" value="Glyco_trans_2-like"/>
</dbReference>
<evidence type="ECO:0000256" key="1">
    <source>
        <dbReference type="ARBA" id="ARBA00006739"/>
    </source>
</evidence>
<keyword evidence="3 5" id="KW-0808">Transferase</keyword>
<keyword evidence="2" id="KW-0328">Glycosyltransferase</keyword>
<dbReference type="OrthoDB" id="9816564at2"/>
<evidence type="ECO:0000256" key="3">
    <source>
        <dbReference type="ARBA" id="ARBA00022679"/>
    </source>
</evidence>
<protein>
    <submittedName>
        <fullName evidence="5">Glycosyl transferase family 2</fullName>
    </submittedName>
</protein>
<comment type="similarity">
    <text evidence="1">Belongs to the glycosyltransferase 2 family.</text>
</comment>
<evidence type="ECO:0000259" key="4">
    <source>
        <dbReference type="Pfam" id="PF00535"/>
    </source>
</evidence>
<dbReference type="PANTHER" id="PTHR43685:SF5">
    <property type="entry name" value="GLYCOSYLTRANSFERASE EPSE-RELATED"/>
    <property type="match status" value="1"/>
</dbReference>
<dbReference type="PANTHER" id="PTHR43685">
    <property type="entry name" value="GLYCOSYLTRANSFERASE"/>
    <property type="match status" value="1"/>
</dbReference>
<reference evidence="6" key="1">
    <citation type="submission" date="2016-10" db="EMBL/GenBank/DDBJ databases">
        <authorList>
            <person name="Varghese N."/>
            <person name="Submissions S."/>
        </authorList>
    </citation>
    <scope>NUCLEOTIDE SEQUENCE [LARGE SCALE GENOMIC DNA]</scope>
    <source>
        <strain evidence="6">CGMCC 1.11014</strain>
    </source>
</reference>
<name>A0A1I7GE66_9BURK</name>
<proteinExistence type="inferred from homology"/>
<dbReference type="InterPro" id="IPR029044">
    <property type="entry name" value="Nucleotide-diphossugar_trans"/>
</dbReference>
<dbReference type="Proteomes" id="UP000199391">
    <property type="component" value="Unassembled WGS sequence"/>
</dbReference>
<evidence type="ECO:0000313" key="5">
    <source>
        <dbReference type="EMBL" id="SFU46762.1"/>
    </source>
</evidence>
<dbReference type="Pfam" id="PF00535">
    <property type="entry name" value="Glycos_transf_2"/>
    <property type="match status" value="1"/>
</dbReference>
<dbReference type="SUPFAM" id="SSF53448">
    <property type="entry name" value="Nucleotide-diphospho-sugar transferases"/>
    <property type="match status" value="1"/>
</dbReference>
<dbReference type="GO" id="GO:0016757">
    <property type="term" value="F:glycosyltransferase activity"/>
    <property type="evidence" value="ECO:0007669"/>
    <property type="project" value="UniProtKB-KW"/>
</dbReference>
<feature type="domain" description="Glycosyltransferase 2-like" evidence="4">
    <location>
        <begin position="84"/>
        <end position="194"/>
    </location>
</feature>
<dbReference type="EMBL" id="FPBO01000003">
    <property type="protein sequence ID" value="SFU46762.1"/>
    <property type="molecule type" value="Genomic_DNA"/>
</dbReference>
<keyword evidence="6" id="KW-1185">Reference proteome</keyword>
<dbReference type="STRING" id="1035707.SAMN05216552_1003265"/>
<dbReference type="CDD" id="cd00761">
    <property type="entry name" value="Glyco_tranf_GTA_type"/>
    <property type="match status" value="1"/>
</dbReference>
<accession>A0A1I7GE66</accession>
<evidence type="ECO:0000256" key="2">
    <source>
        <dbReference type="ARBA" id="ARBA00022676"/>
    </source>
</evidence>